<dbReference type="AlphaFoldDB" id="A0A381WL73"/>
<name>A0A381WL73_9ZZZZ</name>
<proteinExistence type="predicted"/>
<organism evidence="1">
    <name type="scientific">marine metagenome</name>
    <dbReference type="NCBI Taxonomy" id="408172"/>
    <lineage>
        <taxon>unclassified sequences</taxon>
        <taxon>metagenomes</taxon>
        <taxon>ecological metagenomes</taxon>
    </lineage>
</organism>
<gene>
    <name evidence="1" type="ORF">METZ01_LOCUS106109</name>
</gene>
<protein>
    <submittedName>
        <fullName evidence="1">Uncharacterized protein</fullName>
    </submittedName>
</protein>
<feature type="non-terminal residue" evidence="1">
    <location>
        <position position="54"/>
    </location>
</feature>
<accession>A0A381WL73</accession>
<evidence type="ECO:0000313" key="1">
    <source>
        <dbReference type="EMBL" id="SVA53255.1"/>
    </source>
</evidence>
<dbReference type="EMBL" id="UINC01012161">
    <property type="protein sequence ID" value="SVA53255.1"/>
    <property type="molecule type" value="Genomic_DNA"/>
</dbReference>
<reference evidence="1" key="1">
    <citation type="submission" date="2018-05" db="EMBL/GenBank/DDBJ databases">
        <authorList>
            <person name="Lanie J.A."/>
            <person name="Ng W.-L."/>
            <person name="Kazmierczak K.M."/>
            <person name="Andrzejewski T.M."/>
            <person name="Davidsen T.M."/>
            <person name="Wayne K.J."/>
            <person name="Tettelin H."/>
            <person name="Glass J.I."/>
            <person name="Rusch D."/>
            <person name="Podicherti R."/>
            <person name="Tsui H.-C.T."/>
            <person name="Winkler M.E."/>
        </authorList>
    </citation>
    <scope>NUCLEOTIDE SEQUENCE</scope>
</reference>
<sequence>MIISFDDIFYQPMPHYVRLIQINKTNAIDLFQNLFSLKQPRIVFIRNIHLCLVA</sequence>